<evidence type="ECO:0000313" key="1">
    <source>
        <dbReference type="EMBL" id="DBA55988.1"/>
    </source>
</evidence>
<protein>
    <submittedName>
        <fullName evidence="1">Uncharacterized protein</fullName>
    </submittedName>
</protein>
<sequence>MKSKKYIGRSFSRPALDSLEGAMRPLGREM</sequence>
<name>A0AAT9JDQ7_9CAUD</name>
<organism evidence="1">
    <name type="scientific">Porphyromonas phage phage026a_KCOM2802</name>
    <dbReference type="NCBI Taxonomy" id="3154116"/>
    <lineage>
        <taxon>Viruses</taxon>
        <taxon>Duplodnaviria</taxon>
        <taxon>Heunggongvirae</taxon>
        <taxon>Uroviricota</taxon>
        <taxon>Caudoviricetes</taxon>
        <taxon>Nixviridae</taxon>
        <taxon>Excelsiorvirus</taxon>
        <taxon>Excelsiorvirus pging00S</taxon>
    </lineage>
</organism>
<accession>A0AAT9JDQ7</accession>
<reference evidence="1" key="2">
    <citation type="submission" date="2024-05" db="EMBL/GenBank/DDBJ databases">
        <authorList>
            <person name="Matrishin C.B."/>
            <person name="Kauffman K.M."/>
        </authorList>
    </citation>
    <scope>NUCLEOTIDE SEQUENCE</scope>
</reference>
<reference evidence="1" key="1">
    <citation type="journal article" date="2023" name="Microbiome">
        <title>Phages are unrecognized players in the ecology of the oral pathogen Porphyromonas gingivalis.</title>
        <authorList>
            <person name="Matrishin C.B."/>
            <person name="Haase E.M."/>
            <person name="Dewhirst F.E."/>
            <person name="Mark Welch J.L."/>
            <person name="Miranda-Sanchez F."/>
            <person name="Chen T."/>
            <person name="MacFarland D.C."/>
            <person name="Kauffman K.M."/>
        </authorList>
    </citation>
    <scope>NUCLEOTIDE SEQUENCE</scope>
</reference>
<proteinExistence type="predicted"/>
<dbReference type="EMBL" id="BK068107">
    <property type="protein sequence ID" value="DBA55988.1"/>
    <property type="molecule type" value="Genomic_DNA"/>
</dbReference>